<dbReference type="InterPro" id="IPR051506">
    <property type="entry name" value="ATOS_Transcription_Regulators"/>
</dbReference>
<feature type="region of interest" description="Disordered" evidence="1">
    <location>
        <begin position="607"/>
        <end position="637"/>
    </location>
</feature>
<gene>
    <name evidence="3" type="ORF">FSB_LOCUS41388</name>
</gene>
<protein>
    <recommendedName>
        <fullName evidence="2">Atos-like conserved domain-containing protein</fullName>
    </recommendedName>
</protein>
<dbReference type="Pfam" id="PF13889">
    <property type="entry name" value="Chromosome_seg"/>
    <property type="match status" value="1"/>
</dbReference>
<feature type="region of interest" description="Disordered" evidence="1">
    <location>
        <begin position="477"/>
        <end position="497"/>
    </location>
</feature>
<evidence type="ECO:0000313" key="3">
    <source>
        <dbReference type="EMBL" id="SPD13506.1"/>
    </source>
</evidence>
<dbReference type="InterPro" id="IPR033473">
    <property type="entry name" value="Atos-like_C"/>
</dbReference>
<dbReference type="AlphaFoldDB" id="A0A2N9HGU6"/>
<reference evidence="3" key="1">
    <citation type="submission" date="2018-02" db="EMBL/GenBank/DDBJ databases">
        <authorList>
            <person name="Cohen D.B."/>
            <person name="Kent A.D."/>
        </authorList>
    </citation>
    <scope>NUCLEOTIDE SEQUENCE</scope>
</reference>
<proteinExistence type="predicted"/>
<evidence type="ECO:0000259" key="2">
    <source>
        <dbReference type="SMART" id="SM01177"/>
    </source>
</evidence>
<accession>A0A2N9HGU6</accession>
<dbReference type="EMBL" id="OIVN01003779">
    <property type="protein sequence ID" value="SPD13506.1"/>
    <property type="molecule type" value="Genomic_DNA"/>
</dbReference>
<dbReference type="InterPro" id="IPR025261">
    <property type="entry name" value="Atos-like_cons_dom"/>
</dbReference>
<feature type="domain" description="Atos-like conserved" evidence="2">
    <location>
        <begin position="409"/>
        <end position="468"/>
    </location>
</feature>
<sequence length="773" mass="84665">MGLPQVPSSETVEEVEAAPLGTFLQSPPQFANVNTCDLDGMHSESMSSLGGNPLCSSIGDFQRKTCLEHSKVVHDSFKFRGAMEVTSNVHCLKIGSVDKSTPKIGCNVLNPVSRIVGFKSVGTSSPTDGFKGVSAGHVHSSSGINLVNETESSGSLVRKRLLSPLSSMLSPAQFNGDPLDIGCRSIHADSPNLTDNVSISVAKDNKKANVGSNNHFSLPTWSFSSCLEQKNIPYDSVRTESVLFIDGPLLEKKEVPSYSSCLSSPGLDHFRESSKVRSQSGAISISPKKTISPPVSLSPLGPKFSERMKTAGGCRTTKNKMEGCHLTLKNLERSLEISDRGIIFAPEDEDYRVASKSFEDIDILRKEFHPSSLESNTDISWPFSQESGPSSHCMRFIKSLSGLPVRRSLVGSFEESLFSGRFLSGKLSQRIDGFLAVLSITGGNFSPQSQKLPFSVTSVDGDCYLLYYSSIDLAGKSSSNKCRGQKPKRGLSNDDSQTVKSRLRIPMKGRIQLVLSNPEKTPLHTFLCNYDLSDMPAGTKTFLRQKITLASSSPNSTHLKQGNIDMARKVIDKGAPVSHKSNPIQFSKEVMNTDGVDIVHKVRSIDQKNEIGGSEDSKLVDSTDKEEQSKQSLHMGRLDSPSFMLEHGCNTGQSQRSNGKDDCCVGKCRETLKNSHGCSKVNDSTTGAGVLRYALHLRFICPFPKKGSRSVQKCESDPLSVPQNKSLDMEAERKFYLYNDLRVVFPQRHSDADEGKLNVEYHFPEDPRYFDIN</sequence>
<dbReference type="PANTHER" id="PTHR13199">
    <property type="entry name" value="GH03947P"/>
    <property type="match status" value="1"/>
</dbReference>
<dbReference type="SMART" id="SM01177">
    <property type="entry name" value="DUF4210"/>
    <property type="match status" value="1"/>
</dbReference>
<evidence type="ECO:0000256" key="1">
    <source>
        <dbReference type="SAM" id="MobiDB-lite"/>
    </source>
</evidence>
<organism evidence="3">
    <name type="scientific">Fagus sylvatica</name>
    <name type="common">Beechnut</name>
    <dbReference type="NCBI Taxonomy" id="28930"/>
    <lineage>
        <taxon>Eukaryota</taxon>
        <taxon>Viridiplantae</taxon>
        <taxon>Streptophyta</taxon>
        <taxon>Embryophyta</taxon>
        <taxon>Tracheophyta</taxon>
        <taxon>Spermatophyta</taxon>
        <taxon>Magnoliopsida</taxon>
        <taxon>eudicotyledons</taxon>
        <taxon>Gunneridae</taxon>
        <taxon>Pentapetalae</taxon>
        <taxon>rosids</taxon>
        <taxon>fabids</taxon>
        <taxon>Fagales</taxon>
        <taxon>Fagaceae</taxon>
        <taxon>Fagus</taxon>
    </lineage>
</organism>
<name>A0A2N9HGU6_FAGSY</name>
<dbReference type="PANTHER" id="PTHR13199:SF23">
    <property type="entry name" value="MEIOSIS CHROMOSOME SEGREGATION FAMILY PROTEIN"/>
    <property type="match status" value="1"/>
</dbReference>
<feature type="compositionally biased region" description="Basic and acidic residues" evidence="1">
    <location>
        <begin position="607"/>
        <end position="629"/>
    </location>
</feature>